<evidence type="ECO:0000256" key="2">
    <source>
        <dbReference type="ARBA" id="ARBA00022692"/>
    </source>
</evidence>
<dbReference type="Proteomes" id="UP000021053">
    <property type="component" value="Unassembled WGS sequence"/>
</dbReference>
<feature type="transmembrane region" description="Helical" evidence="5">
    <location>
        <begin position="212"/>
        <end position="233"/>
    </location>
</feature>
<protein>
    <submittedName>
        <fullName evidence="7">PAP2 family phosphatase</fullName>
    </submittedName>
</protein>
<dbReference type="RefSeq" id="WP_035851248.1">
    <property type="nucleotide sequence ID" value="NZ_KK073874.1"/>
</dbReference>
<keyword evidence="2 5" id="KW-0812">Transmembrane</keyword>
<feature type="domain" description="Inositolphosphotransferase Aur1/Ipt1" evidence="6">
    <location>
        <begin position="61"/>
        <end position="229"/>
    </location>
</feature>
<comment type="subcellular location">
    <subcellularLocation>
        <location evidence="1">Membrane</location>
        <topology evidence="1">Multi-pass membrane protein</topology>
    </subcellularLocation>
</comment>
<proteinExistence type="predicted"/>
<dbReference type="PANTHER" id="PTHR31310:SF7">
    <property type="entry name" value="PA-PHOSPHATASE RELATED-FAMILY PROTEIN DDB_G0268928"/>
    <property type="match status" value="1"/>
</dbReference>
<dbReference type="GO" id="GO:0016020">
    <property type="term" value="C:membrane"/>
    <property type="evidence" value="ECO:0007669"/>
    <property type="project" value="UniProtKB-SubCell"/>
</dbReference>
<evidence type="ECO:0000259" key="6">
    <source>
        <dbReference type="Pfam" id="PF14378"/>
    </source>
</evidence>
<organism evidence="7 8">
    <name type="scientific">Cryptosporangium arvum DSM 44712</name>
    <dbReference type="NCBI Taxonomy" id="927661"/>
    <lineage>
        <taxon>Bacteria</taxon>
        <taxon>Bacillati</taxon>
        <taxon>Actinomycetota</taxon>
        <taxon>Actinomycetes</taxon>
        <taxon>Cryptosporangiales</taxon>
        <taxon>Cryptosporangiaceae</taxon>
        <taxon>Cryptosporangium</taxon>
    </lineage>
</organism>
<accession>A0A010Z322</accession>
<evidence type="ECO:0000256" key="4">
    <source>
        <dbReference type="ARBA" id="ARBA00023136"/>
    </source>
</evidence>
<evidence type="ECO:0000313" key="7">
    <source>
        <dbReference type="EMBL" id="EXG81803.1"/>
    </source>
</evidence>
<dbReference type="OrthoDB" id="5241565at2"/>
<dbReference type="PANTHER" id="PTHR31310">
    <property type="match status" value="1"/>
</dbReference>
<dbReference type="Gene3D" id="1.20.144.10">
    <property type="entry name" value="Phosphatidic acid phosphatase type 2/haloperoxidase"/>
    <property type="match status" value="1"/>
</dbReference>
<dbReference type="SUPFAM" id="SSF48317">
    <property type="entry name" value="Acid phosphatase/Vanadium-dependent haloperoxidase"/>
    <property type="match status" value="1"/>
</dbReference>
<evidence type="ECO:0000256" key="5">
    <source>
        <dbReference type="SAM" id="Phobius"/>
    </source>
</evidence>
<feature type="transmembrane region" description="Helical" evidence="5">
    <location>
        <begin position="27"/>
        <end position="48"/>
    </location>
</feature>
<keyword evidence="3 5" id="KW-1133">Transmembrane helix</keyword>
<dbReference type="InterPro" id="IPR036938">
    <property type="entry name" value="PAP2/HPO_sf"/>
</dbReference>
<dbReference type="EMBL" id="JFBT01000001">
    <property type="protein sequence ID" value="EXG81803.1"/>
    <property type="molecule type" value="Genomic_DNA"/>
</dbReference>
<reference evidence="7 8" key="1">
    <citation type="submission" date="2013-07" db="EMBL/GenBank/DDBJ databases">
        <authorList>
            <consortium name="DOE Joint Genome Institute"/>
            <person name="Eisen J."/>
            <person name="Huntemann M."/>
            <person name="Han J."/>
            <person name="Chen A."/>
            <person name="Kyrpides N."/>
            <person name="Mavromatis K."/>
            <person name="Markowitz V."/>
            <person name="Palaniappan K."/>
            <person name="Ivanova N."/>
            <person name="Schaumberg A."/>
            <person name="Pati A."/>
            <person name="Liolios K."/>
            <person name="Nordberg H.P."/>
            <person name="Cantor M.N."/>
            <person name="Hua S.X."/>
            <person name="Woyke T."/>
        </authorList>
    </citation>
    <scope>NUCLEOTIDE SEQUENCE [LARGE SCALE GENOMIC DNA]</scope>
    <source>
        <strain evidence="7 8">DSM 44712</strain>
    </source>
</reference>
<keyword evidence="4 5" id="KW-0472">Membrane</keyword>
<dbReference type="InterPro" id="IPR052185">
    <property type="entry name" value="IPC_Synthase-Related"/>
</dbReference>
<evidence type="ECO:0000313" key="8">
    <source>
        <dbReference type="Proteomes" id="UP000021053"/>
    </source>
</evidence>
<gene>
    <name evidence="7" type="ORF">CryarDRAFT_2923</name>
</gene>
<sequence length="241" mass="25078">MAILSTTAASTVSTAISAPPRVWLRVVATEIAIILVGVGAYLAVAVGAADRADAATAHAGTLVAVESALGLDVEADLATWWSGGPTRVLIADAYYVTAHFAVPIVLFGLLVLFRPAAYPRYRTAFVTASLLGVTVSWLWPTAPPRLVEGFADAPIISGLENPYAAFPSMHVGWAVWAALAVGALTANVWLRALAWLHAVITGVDVLVTGHHWVLDVVGGALTALAALALARALHPAREPAR</sequence>
<evidence type="ECO:0000256" key="3">
    <source>
        <dbReference type="ARBA" id="ARBA00022989"/>
    </source>
</evidence>
<dbReference type="InterPro" id="IPR026841">
    <property type="entry name" value="Aur1/Ipt1"/>
</dbReference>
<evidence type="ECO:0000256" key="1">
    <source>
        <dbReference type="ARBA" id="ARBA00004141"/>
    </source>
</evidence>
<dbReference type="AlphaFoldDB" id="A0A010Z322"/>
<comment type="caution">
    <text evidence="7">The sequence shown here is derived from an EMBL/GenBank/DDBJ whole genome shotgun (WGS) entry which is preliminary data.</text>
</comment>
<dbReference type="Pfam" id="PF14378">
    <property type="entry name" value="PAP2_3"/>
    <property type="match status" value="1"/>
</dbReference>
<feature type="transmembrane region" description="Helical" evidence="5">
    <location>
        <begin position="93"/>
        <end position="112"/>
    </location>
</feature>
<name>A0A010Z322_9ACTN</name>
<keyword evidence="8" id="KW-1185">Reference proteome</keyword>
<dbReference type="HOGENOM" id="CLU_056733_2_1_11"/>
<dbReference type="CDD" id="cd03386">
    <property type="entry name" value="PAP2_Aur1_like"/>
    <property type="match status" value="1"/>
</dbReference>